<evidence type="ECO:0008006" key="5">
    <source>
        <dbReference type="Google" id="ProtNLM"/>
    </source>
</evidence>
<keyword evidence="2" id="KW-1133">Transmembrane helix</keyword>
<keyword evidence="2" id="KW-0812">Transmembrane</keyword>
<comment type="caution">
    <text evidence="3">The sequence shown here is derived from an EMBL/GenBank/DDBJ whole genome shotgun (WGS) entry which is preliminary data.</text>
</comment>
<protein>
    <recommendedName>
        <fullName evidence="5">Reverse transcriptase domain-containing protein</fullName>
    </recommendedName>
</protein>
<organism evidence="3 4">
    <name type="scientific">Necator americanus</name>
    <name type="common">Human hookworm</name>
    <dbReference type="NCBI Taxonomy" id="51031"/>
    <lineage>
        <taxon>Eukaryota</taxon>
        <taxon>Metazoa</taxon>
        <taxon>Ecdysozoa</taxon>
        <taxon>Nematoda</taxon>
        <taxon>Chromadorea</taxon>
        <taxon>Rhabditida</taxon>
        <taxon>Rhabditina</taxon>
        <taxon>Rhabditomorpha</taxon>
        <taxon>Strongyloidea</taxon>
        <taxon>Ancylostomatidae</taxon>
        <taxon>Bunostominae</taxon>
        <taxon>Necator</taxon>
    </lineage>
</organism>
<gene>
    <name evidence="3" type="primary">Necator_chrX.g23179</name>
    <name evidence="3" type="ORF">RB195_023016</name>
</gene>
<evidence type="ECO:0000313" key="4">
    <source>
        <dbReference type="Proteomes" id="UP001303046"/>
    </source>
</evidence>
<sequence length="792" mass="89834">MVTLFTERNPSADHYNLTLLILKKTNMLIIFFSLFHANGCKGSEFVRDFFNLPSHFSVRIELSTSTVHENNSEIGGRLGLVVEDALAAANALHLRQPVNFNVTSSDRKASHGTQVKNAIIEKSEAGGVELRYCDNAITTTKGCSFWRDSEDLLPKSMSAAWTRFGHLRMRRCGSTPVSTIFIAYASTSTYGKEEVEAFYLNPENFYREGHVRREEKAAKLTKRHTTISGWDPIASPVGFWEDITTNDIDDEYYRLAEHLYDCARKAKSFKTIKRPLFPKTLELIRQREAARAAGKKELTSELERLCREAMKEDLKETRTKALAEAAEARKSINYAHRSFTNRETKTAAFRNPDGTTRATRKGMEKIIHNFYSYASVSHVHLPSLHLREDGYVKPEVRPPNVRLVIMSVKSCNLPGPDRIKSEHLKTLSPILINTVPGSSLVIFQNARFLSSGKPARPCCCIKRQILMMSATIAQSAYCVSLVSSSQERWMMYTNVSKHSFSTVDYIHTLSKLIEVSRGYKMPLCLTTIDMKKAFDSVMTKMVTDPLYNQGVATLHTKILRELCNFTTEIPPFYNNVTIDVKVEVRQGDTISPKIFSATLENAMSGLDWDEKKRMLTIIGNDMDLLRVSHISAVLQYPLHKVTSQNSFLEIRLPPWWIVVLLIGSGILILCFGWCILFMCLNVCGFRSIGYEESKVVYQRDDSTQCDFPPLDSKEYACLDWYKKKFLDKDNSWKRAAVPETTSPLRTAPGFMAALSDAKIAFHHGETGWHRYFANYGISTIYSVELSVFPSSY</sequence>
<reference evidence="3 4" key="1">
    <citation type="submission" date="2023-08" db="EMBL/GenBank/DDBJ databases">
        <title>A Necator americanus chromosomal reference genome.</title>
        <authorList>
            <person name="Ilik V."/>
            <person name="Petrzelkova K.J."/>
            <person name="Pardy F."/>
            <person name="Fuh T."/>
            <person name="Niatou-Singa F.S."/>
            <person name="Gouil Q."/>
            <person name="Baker L."/>
            <person name="Ritchie M.E."/>
            <person name="Jex A.R."/>
            <person name="Gazzola D."/>
            <person name="Li H."/>
            <person name="Toshio Fujiwara R."/>
            <person name="Zhan B."/>
            <person name="Aroian R.V."/>
            <person name="Pafco B."/>
            <person name="Schwarz E.M."/>
        </authorList>
    </citation>
    <scope>NUCLEOTIDE SEQUENCE [LARGE SCALE GENOMIC DNA]</scope>
    <source>
        <strain evidence="3 4">Aroian</strain>
        <tissue evidence="3">Whole animal</tissue>
    </source>
</reference>
<feature type="transmembrane region" description="Helical" evidence="2">
    <location>
        <begin position="655"/>
        <end position="680"/>
    </location>
</feature>
<keyword evidence="1" id="KW-0175">Coiled coil</keyword>
<dbReference type="EMBL" id="JAVFWL010000006">
    <property type="protein sequence ID" value="KAK6762137.1"/>
    <property type="molecule type" value="Genomic_DNA"/>
</dbReference>
<feature type="coiled-coil region" evidence="1">
    <location>
        <begin position="295"/>
        <end position="331"/>
    </location>
</feature>
<evidence type="ECO:0000313" key="3">
    <source>
        <dbReference type="EMBL" id="KAK6762137.1"/>
    </source>
</evidence>
<dbReference type="Proteomes" id="UP001303046">
    <property type="component" value="Unassembled WGS sequence"/>
</dbReference>
<name>A0ABR1EHG4_NECAM</name>
<keyword evidence="2" id="KW-0472">Membrane</keyword>
<evidence type="ECO:0000256" key="1">
    <source>
        <dbReference type="SAM" id="Coils"/>
    </source>
</evidence>
<accession>A0ABR1EHG4</accession>
<proteinExistence type="predicted"/>
<evidence type="ECO:0000256" key="2">
    <source>
        <dbReference type="SAM" id="Phobius"/>
    </source>
</evidence>
<keyword evidence="4" id="KW-1185">Reference proteome</keyword>